<evidence type="ECO:0000313" key="1">
    <source>
        <dbReference type="EMBL" id="HFQ79450.1"/>
    </source>
</evidence>
<sequence length="143" mass="17106">MNQTNIVQMLENAVYRHSRYIERCKIVLKRISKEKKLDKLNEGLSNLVKLSKRLEEILRLINNSLSLENLTIEEIESIAIMTFYIYEVSIEEERILWLRYSRELSDEHHLEDVNMHLMRLDRLKNVAKEVLENVEKCSAFLSR</sequence>
<gene>
    <name evidence="1" type="ORF">ENT99_07140</name>
    <name evidence="2" type="ORF">ENU64_00475</name>
</gene>
<organism evidence="2">
    <name type="scientific">Ignisphaera aggregans</name>
    <dbReference type="NCBI Taxonomy" id="334771"/>
    <lineage>
        <taxon>Archaea</taxon>
        <taxon>Thermoproteota</taxon>
        <taxon>Thermoprotei</taxon>
        <taxon>Desulfurococcales</taxon>
        <taxon>Desulfurococcaceae</taxon>
        <taxon>Ignisphaera</taxon>
    </lineage>
</organism>
<evidence type="ECO:0000313" key="2">
    <source>
        <dbReference type="EMBL" id="HGT97890.1"/>
    </source>
</evidence>
<dbReference type="EMBL" id="DTAU01000137">
    <property type="protein sequence ID" value="HFQ79450.1"/>
    <property type="molecule type" value="Genomic_DNA"/>
</dbReference>
<proteinExistence type="predicted"/>
<dbReference type="EMBL" id="DTDH01000009">
    <property type="protein sequence ID" value="HGT97890.1"/>
    <property type="molecule type" value="Genomic_DNA"/>
</dbReference>
<accession>A0A7J3MWL4</accession>
<name>A0A7J3MWL4_9CREN</name>
<dbReference type="AlphaFoldDB" id="A0A7J3MWL4"/>
<comment type="caution">
    <text evidence="2">The sequence shown here is derived from an EMBL/GenBank/DDBJ whole genome shotgun (WGS) entry which is preliminary data.</text>
</comment>
<reference evidence="2" key="1">
    <citation type="journal article" date="2020" name="mSystems">
        <title>Genome- and Community-Level Interaction Insights into Carbon Utilization and Element Cycling Functions of Hydrothermarchaeota in Hydrothermal Sediment.</title>
        <authorList>
            <person name="Zhou Z."/>
            <person name="Liu Y."/>
            <person name="Xu W."/>
            <person name="Pan J."/>
            <person name="Luo Z.H."/>
            <person name="Li M."/>
        </authorList>
    </citation>
    <scope>NUCLEOTIDE SEQUENCE [LARGE SCALE GENOMIC DNA]</scope>
    <source>
        <strain evidence="1">SpSt-629</strain>
        <strain evidence="2">SpSt-688</strain>
    </source>
</reference>
<protein>
    <recommendedName>
        <fullName evidence="3">DUF47 family protein</fullName>
    </recommendedName>
</protein>
<evidence type="ECO:0008006" key="3">
    <source>
        <dbReference type="Google" id="ProtNLM"/>
    </source>
</evidence>